<gene>
    <name evidence="2" type="ORF">LAZ67_21000076</name>
</gene>
<dbReference type="PROSITE" id="PS50878">
    <property type="entry name" value="RT_POL"/>
    <property type="match status" value="1"/>
</dbReference>
<proteinExistence type="predicted"/>
<evidence type="ECO:0000313" key="2">
    <source>
        <dbReference type="EMBL" id="UYV81902.1"/>
    </source>
</evidence>
<name>A0ABY6LP07_9ARAC</name>
<dbReference type="Pfam" id="PF00078">
    <property type="entry name" value="RVT_1"/>
    <property type="match status" value="1"/>
</dbReference>
<evidence type="ECO:0000259" key="1">
    <source>
        <dbReference type="PROSITE" id="PS50878"/>
    </source>
</evidence>
<dbReference type="PANTHER" id="PTHR31635:SF196">
    <property type="entry name" value="REVERSE TRANSCRIPTASE DOMAIN-CONTAINING PROTEIN-RELATED"/>
    <property type="match status" value="1"/>
</dbReference>
<dbReference type="EMBL" id="CP092883">
    <property type="protein sequence ID" value="UYV81902.1"/>
    <property type="molecule type" value="Genomic_DNA"/>
</dbReference>
<accession>A0ABY6LP07</accession>
<feature type="domain" description="Reverse transcriptase" evidence="1">
    <location>
        <begin position="1"/>
        <end position="227"/>
    </location>
</feature>
<sequence length="227" mass="25457">MKIEDIFSKTIIKKLMYIFARHGYPHEDVTDNGLQFNFIRYHIYLSGVLMARLRRHLPGPGAPMSDLRRSRRSAFDTLGRSYLFALLEELGLPSTFLGWIAVLYGEADASIRVEDVYAKAFPLLNGVRKGCRLSAALFSIVVGPLLRRLEGTLGRGNVVAYADDIVLLIRDNAQFELVPMIFEEFRMASGVAINLKKSCGLWCGSWKHRTDSPLGISWTSDSLTVLG</sequence>
<keyword evidence="3" id="KW-1185">Reference proteome</keyword>
<reference evidence="2 3" key="1">
    <citation type="submission" date="2022-01" db="EMBL/GenBank/DDBJ databases">
        <title>A chromosomal length assembly of Cordylochernes scorpioides.</title>
        <authorList>
            <person name="Zeh D."/>
            <person name="Zeh J."/>
        </authorList>
    </citation>
    <scope>NUCLEOTIDE SEQUENCE [LARGE SCALE GENOMIC DNA]</scope>
    <source>
        <strain evidence="2">IN4F17</strain>
        <tissue evidence="2">Whole Body</tissue>
    </source>
</reference>
<organism evidence="2 3">
    <name type="scientific">Cordylochernes scorpioides</name>
    <dbReference type="NCBI Taxonomy" id="51811"/>
    <lineage>
        <taxon>Eukaryota</taxon>
        <taxon>Metazoa</taxon>
        <taxon>Ecdysozoa</taxon>
        <taxon>Arthropoda</taxon>
        <taxon>Chelicerata</taxon>
        <taxon>Arachnida</taxon>
        <taxon>Pseudoscorpiones</taxon>
        <taxon>Cheliferoidea</taxon>
        <taxon>Chernetidae</taxon>
        <taxon>Cordylochernes</taxon>
    </lineage>
</organism>
<evidence type="ECO:0000313" key="3">
    <source>
        <dbReference type="Proteomes" id="UP001235939"/>
    </source>
</evidence>
<protein>
    <recommendedName>
        <fullName evidence="1">Reverse transcriptase domain-containing protein</fullName>
    </recommendedName>
</protein>
<dbReference type="PANTHER" id="PTHR31635">
    <property type="entry name" value="REVERSE TRANSCRIPTASE DOMAIN-CONTAINING PROTEIN-RELATED"/>
    <property type="match status" value="1"/>
</dbReference>
<dbReference type="InterPro" id="IPR000477">
    <property type="entry name" value="RT_dom"/>
</dbReference>
<dbReference type="Proteomes" id="UP001235939">
    <property type="component" value="Chromosome 21"/>
</dbReference>